<evidence type="ECO:0000313" key="1">
    <source>
        <dbReference type="EMBL" id="KAL1527506.1"/>
    </source>
</evidence>
<dbReference type="EMBL" id="JBGBPQ010000002">
    <property type="protein sequence ID" value="KAL1527506.1"/>
    <property type="molecule type" value="Genomic_DNA"/>
</dbReference>
<dbReference type="EMBL" id="JBGBPQ010000002">
    <property type="protein sequence ID" value="KAL1527575.1"/>
    <property type="molecule type" value="Genomic_DNA"/>
</dbReference>
<organism evidence="2 3">
    <name type="scientific">Prymnesium parvum</name>
    <name type="common">Toxic golden alga</name>
    <dbReference type="NCBI Taxonomy" id="97485"/>
    <lineage>
        <taxon>Eukaryota</taxon>
        <taxon>Haptista</taxon>
        <taxon>Haptophyta</taxon>
        <taxon>Prymnesiophyceae</taxon>
        <taxon>Prymnesiales</taxon>
        <taxon>Prymnesiaceae</taxon>
        <taxon>Prymnesium</taxon>
    </lineage>
</organism>
<reference evidence="2 3" key="1">
    <citation type="journal article" date="2024" name="Science">
        <title>Giant polyketide synthase enzymes in the biosynthesis of giant marine polyether toxins.</title>
        <authorList>
            <person name="Fallon T.R."/>
            <person name="Shende V.V."/>
            <person name="Wierzbicki I.H."/>
            <person name="Pendleton A.L."/>
            <person name="Watervoot N.F."/>
            <person name="Auber R.P."/>
            <person name="Gonzalez D.J."/>
            <person name="Wisecaver J.H."/>
            <person name="Moore B.S."/>
        </authorList>
    </citation>
    <scope>NUCLEOTIDE SEQUENCE [LARGE SCALE GENOMIC DNA]</scope>
    <source>
        <strain evidence="2 3">12B1</strain>
    </source>
</reference>
<dbReference type="AlphaFoldDB" id="A0AB34K490"/>
<sequence length="71" mass="7771">MDLMQKLFLSCGPSAPMPEETGHEKIEALPPMAEVVTASARKLFSRWDDPDAPGPAEKLFVSWAQPSWATA</sequence>
<evidence type="ECO:0000313" key="2">
    <source>
        <dbReference type="EMBL" id="KAL1527575.1"/>
    </source>
</evidence>
<keyword evidence="3" id="KW-1185">Reference proteome</keyword>
<gene>
    <name evidence="1" type="ORF">AB1Y20_008896</name>
    <name evidence="2" type="ORF">AB1Y20_008962</name>
</gene>
<name>A0AB34K490_PRYPA</name>
<accession>A0AB34K490</accession>
<comment type="caution">
    <text evidence="2">The sequence shown here is derived from an EMBL/GenBank/DDBJ whole genome shotgun (WGS) entry which is preliminary data.</text>
</comment>
<protein>
    <submittedName>
        <fullName evidence="2">Uncharacterized protein</fullName>
    </submittedName>
</protein>
<evidence type="ECO:0000313" key="3">
    <source>
        <dbReference type="Proteomes" id="UP001515480"/>
    </source>
</evidence>
<proteinExistence type="predicted"/>
<dbReference type="Proteomes" id="UP001515480">
    <property type="component" value="Unassembled WGS sequence"/>
</dbReference>